<accession>A0A084WTY2</accession>
<dbReference type="GO" id="GO:0005840">
    <property type="term" value="C:ribosome"/>
    <property type="evidence" value="ECO:0007669"/>
    <property type="project" value="UniProtKB-KW"/>
</dbReference>
<name>A0A084WTY2_ANOSI</name>
<sequence length="55" mass="5859">MAAEEKLMVSRGRCGLNAFIIGRASSSTATYVKEPGSRFGGNVLSLDGFLVCAYR</sequence>
<dbReference type="EMBL" id="KE525421">
    <property type="protein sequence ID" value="KFB53676.1"/>
    <property type="molecule type" value="Genomic_DNA"/>
</dbReference>
<proteinExistence type="predicted"/>
<keyword evidence="3" id="KW-1185">Reference proteome</keyword>
<evidence type="ECO:0000313" key="1">
    <source>
        <dbReference type="EMBL" id="KFB53676.1"/>
    </source>
</evidence>
<dbReference type="EnsemblMetazoa" id="ASIC022066-RA">
    <property type="protein sequence ID" value="ASIC022066-PA"/>
    <property type="gene ID" value="ASIC022066"/>
</dbReference>
<dbReference type="Proteomes" id="UP000030765">
    <property type="component" value="Unassembled WGS sequence"/>
</dbReference>
<dbReference type="VEuPathDB" id="VectorBase:ASIC022066"/>
<keyword evidence="1" id="KW-0689">Ribosomal protein</keyword>
<evidence type="ECO:0000313" key="2">
    <source>
        <dbReference type="EnsemblMetazoa" id="ASIC022066-PA"/>
    </source>
</evidence>
<evidence type="ECO:0000313" key="3">
    <source>
        <dbReference type="Proteomes" id="UP000030765"/>
    </source>
</evidence>
<keyword evidence="1" id="KW-0687">Ribonucleoprotein</keyword>
<dbReference type="EMBL" id="ATLV01026957">
    <property type="status" value="NOT_ANNOTATED_CDS"/>
    <property type="molecule type" value="Genomic_DNA"/>
</dbReference>
<reference evidence="1 3" key="1">
    <citation type="journal article" date="2014" name="BMC Genomics">
        <title>Genome sequence of Anopheles sinensis provides insight into genetics basis of mosquito competence for malaria parasites.</title>
        <authorList>
            <person name="Zhou D."/>
            <person name="Zhang D."/>
            <person name="Ding G."/>
            <person name="Shi L."/>
            <person name="Hou Q."/>
            <person name="Ye Y."/>
            <person name="Xu Y."/>
            <person name="Zhou H."/>
            <person name="Xiong C."/>
            <person name="Li S."/>
            <person name="Yu J."/>
            <person name="Hong S."/>
            <person name="Yu X."/>
            <person name="Zou P."/>
            <person name="Chen C."/>
            <person name="Chang X."/>
            <person name="Wang W."/>
            <person name="Lv Y."/>
            <person name="Sun Y."/>
            <person name="Ma L."/>
            <person name="Shen B."/>
            <person name="Zhu C."/>
        </authorList>
    </citation>
    <scope>NUCLEOTIDE SEQUENCE [LARGE SCALE GENOMIC DNA]</scope>
</reference>
<protein>
    <submittedName>
        <fullName evidence="1 2">30S ribosomal protein S6</fullName>
    </submittedName>
</protein>
<dbReference type="AlphaFoldDB" id="A0A084WTY2"/>
<organism evidence="1">
    <name type="scientific">Anopheles sinensis</name>
    <name type="common">Mosquito</name>
    <dbReference type="NCBI Taxonomy" id="74873"/>
    <lineage>
        <taxon>Eukaryota</taxon>
        <taxon>Metazoa</taxon>
        <taxon>Ecdysozoa</taxon>
        <taxon>Arthropoda</taxon>
        <taxon>Hexapoda</taxon>
        <taxon>Insecta</taxon>
        <taxon>Pterygota</taxon>
        <taxon>Neoptera</taxon>
        <taxon>Endopterygota</taxon>
        <taxon>Diptera</taxon>
        <taxon>Nematocera</taxon>
        <taxon>Culicoidea</taxon>
        <taxon>Culicidae</taxon>
        <taxon>Anophelinae</taxon>
        <taxon>Anopheles</taxon>
    </lineage>
</organism>
<gene>
    <name evidence="1" type="ORF">ZHAS_00022066</name>
</gene>
<reference evidence="2" key="2">
    <citation type="submission" date="2020-05" db="UniProtKB">
        <authorList>
            <consortium name="EnsemblMetazoa"/>
        </authorList>
    </citation>
    <scope>IDENTIFICATION</scope>
</reference>